<proteinExistence type="predicted"/>
<accession>A0A023X6K1</accession>
<feature type="compositionally biased region" description="Low complexity" evidence="1">
    <location>
        <begin position="204"/>
        <end position="222"/>
    </location>
</feature>
<feature type="compositionally biased region" description="Basic and acidic residues" evidence="1">
    <location>
        <begin position="126"/>
        <end position="139"/>
    </location>
</feature>
<feature type="region of interest" description="Disordered" evidence="1">
    <location>
        <begin position="77"/>
        <end position="265"/>
    </location>
</feature>
<evidence type="ECO:0000313" key="4">
    <source>
        <dbReference type="EMBL" id="MDX5892611.1"/>
    </source>
</evidence>
<dbReference type="GO" id="GO:0019684">
    <property type="term" value="P:photosynthesis, light reaction"/>
    <property type="evidence" value="ECO:0007669"/>
    <property type="project" value="InterPro"/>
</dbReference>
<feature type="domain" description="PRC-barrel" evidence="2">
    <location>
        <begin position="18"/>
        <end position="86"/>
    </location>
</feature>
<reference evidence="4" key="2">
    <citation type="submission" date="2023-11" db="EMBL/GenBank/DDBJ databases">
        <title>MicrobeMod: A computational toolkit for identifying prokaryotic methylation and restriction-modification with nanopore sequencing.</title>
        <authorList>
            <person name="Crits-Christoph A."/>
            <person name="Kang S.C."/>
            <person name="Lee H."/>
            <person name="Ostrov N."/>
        </authorList>
    </citation>
    <scope>NUCLEOTIDE SEQUENCE</scope>
    <source>
        <strain evidence="4">ATCC 51242</strain>
    </source>
</reference>
<dbReference type="GO" id="GO:0030077">
    <property type="term" value="C:plasma membrane light-harvesting complex"/>
    <property type="evidence" value="ECO:0007669"/>
    <property type="project" value="InterPro"/>
</dbReference>
<dbReference type="Pfam" id="PF05239">
    <property type="entry name" value="PRC"/>
    <property type="match status" value="1"/>
</dbReference>
<dbReference type="SUPFAM" id="SSF50346">
    <property type="entry name" value="PRC-barrel domain"/>
    <property type="match status" value="1"/>
</dbReference>
<evidence type="ECO:0000313" key="5">
    <source>
        <dbReference type="Proteomes" id="UP000025229"/>
    </source>
</evidence>
<dbReference type="RefSeq" id="WP_038683302.1">
    <property type="nucleotide sequence ID" value="NZ_CP007514.1"/>
</dbReference>
<evidence type="ECO:0000256" key="1">
    <source>
        <dbReference type="SAM" id="MobiDB-lite"/>
    </source>
</evidence>
<name>A0A023X6K1_RUBRA</name>
<dbReference type="Gene3D" id="3.90.50.10">
    <property type="entry name" value="Photosynthetic Reaction Center, subunit H, domain 2"/>
    <property type="match status" value="1"/>
</dbReference>
<dbReference type="OrthoDB" id="3712018at2"/>
<dbReference type="AlphaFoldDB" id="A0A023X6K1"/>
<dbReference type="InterPro" id="IPR011033">
    <property type="entry name" value="PRC_barrel-like_sf"/>
</dbReference>
<feature type="compositionally biased region" description="Low complexity" evidence="1">
    <location>
        <begin position="116"/>
        <end position="125"/>
    </location>
</feature>
<keyword evidence="5" id="KW-1185">Reference proteome</keyword>
<gene>
    <name evidence="3" type="ORF">RradSPS_2690</name>
    <name evidence="4" type="ORF">SIL72_01080</name>
</gene>
<dbReference type="KEGG" id="rrd:RradSPS_2690"/>
<organism evidence="3 5">
    <name type="scientific">Rubrobacter radiotolerans</name>
    <name type="common">Arthrobacter radiotolerans</name>
    <dbReference type="NCBI Taxonomy" id="42256"/>
    <lineage>
        <taxon>Bacteria</taxon>
        <taxon>Bacillati</taxon>
        <taxon>Actinomycetota</taxon>
        <taxon>Rubrobacteria</taxon>
        <taxon>Rubrobacterales</taxon>
        <taxon>Rubrobacteraceae</taxon>
        <taxon>Rubrobacter</taxon>
    </lineage>
</organism>
<dbReference type="InterPro" id="IPR014747">
    <property type="entry name" value="Bac_photo_RC_H_C"/>
</dbReference>
<dbReference type="InterPro" id="IPR027275">
    <property type="entry name" value="PRC-brl_dom"/>
</dbReference>
<dbReference type="Proteomes" id="UP001281130">
    <property type="component" value="Unassembled WGS sequence"/>
</dbReference>
<dbReference type="Proteomes" id="UP000025229">
    <property type="component" value="Chromosome"/>
</dbReference>
<reference evidence="3 5" key="1">
    <citation type="submission" date="2014-03" db="EMBL/GenBank/DDBJ databases">
        <title>Complete genome sequence of the Radio-Resistant Rubrobacter radiotolerans RSPS-4.</title>
        <authorList>
            <person name="Egas C.C."/>
            <person name="Barroso C.C."/>
            <person name="Froufe H.J.C."/>
            <person name="Pacheco J.J."/>
            <person name="Albuquerque L.L."/>
            <person name="da Costa M.M.S."/>
        </authorList>
    </citation>
    <scope>NUCLEOTIDE SEQUENCE [LARGE SCALE GENOMIC DNA]</scope>
    <source>
        <strain evidence="3 5">RSPS-4</strain>
    </source>
</reference>
<sequence>MTEGSSRSGGDIRSRIVDDYSGYKIYDRDGGKLGKVEYTVLDEREQPQYLAVKTGLFGSKTTLIPERVVRLDEGSGEFQVEASEDQIKDAPTFGDEDEIPQDFEDRVMNHYGLGTSGAASSGATTQDRDYSDRGSDEARSGYAEDTDRTERGLQSSELGYGERETAERGERTGEGRRDEGRDYDERGYDDRGYDDRDREGDRSGGAAAAGAAGGAAAAGAARSGDRDYDREGDRESGFRDSGETEHRRGDETERASSGSDEREQIRVTLKREEARAERFINEHGEEEVRIRKTTVREEKLVDVEDKTR</sequence>
<dbReference type="EMBL" id="JAWXXX010000001">
    <property type="protein sequence ID" value="MDX5892611.1"/>
    <property type="molecule type" value="Genomic_DNA"/>
</dbReference>
<feature type="compositionally biased region" description="Basic and acidic residues" evidence="1">
    <location>
        <begin position="223"/>
        <end position="265"/>
    </location>
</feature>
<protein>
    <submittedName>
        <fullName evidence="3 4">PRC-barrel domain</fullName>
    </submittedName>
</protein>
<evidence type="ECO:0000259" key="2">
    <source>
        <dbReference type="Pfam" id="PF05239"/>
    </source>
</evidence>
<feature type="compositionally biased region" description="Basic and acidic residues" evidence="1">
    <location>
        <begin position="160"/>
        <end position="202"/>
    </location>
</feature>
<dbReference type="STRING" id="42256.RradSPS_2690"/>
<dbReference type="HOGENOM" id="CLU_902796_0_0_11"/>
<dbReference type="EMBL" id="CP007514">
    <property type="protein sequence ID" value="AHY47973.1"/>
    <property type="molecule type" value="Genomic_DNA"/>
</dbReference>
<evidence type="ECO:0000313" key="3">
    <source>
        <dbReference type="EMBL" id="AHY47973.1"/>
    </source>
</evidence>
<dbReference type="eggNOG" id="COG3861">
    <property type="taxonomic scope" value="Bacteria"/>
</dbReference>